<feature type="transmembrane region" description="Helical" evidence="9">
    <location>
        <begin position="134"/>
        <end position="152"/>
    </location>
</feature>
<evidence type="ECO:0000256" key="1">
    <source>
        <dbReference type="ARBA" id="ARBA00004141"/>
    </source>
</evidence>
<feature type="domain" description="Cation efflux protein transmembrane" evidence="10">
    <location>
        <begin position="362"/>
        <end position="593"/>
    </location>
</feature>
<dbReference type="OrthoDB" id="78669at2759"/>
<comment type="similarity">
    <text evidence="2">Belongs to the cation diffusion facilitator (CDF) transporter (TC 2.A.4) family. SLC30A subfamily.</text>
</comment>
<evidence type="ECO:0000259" key="10">
    <source>
        <dbReference type="Pfam" id="PF01545"/>
    </source>
</evidence>
<comment type="subcellular location">
    <subcellularLocation>
        <location evidence="1">Membrane</location>
        <topology evidence="1">Multi-pass membrane protein</topology>
    </subcellularLocation>
</comment>
<feature type="transmembrane region" description="Helical" evidence="9">
    <location>
        <begin position="80"/>
        <end position="101"/>
    </location>
</feature>
<organism evidence="11 12">
    <name type="scientific">Planoprotostelium fungivorum</name>
    <dbReference type="NCBI Taxonomy" id="1890364"/>
    <lineage>
        <taxon>Eukaryota</taxon>
        <taxon>Amoebozoa</taxon>
        <taxon>Evosea</taxon>
        <taxon>Variosea</taxon>
        <taxon>Cavosteliida</taxon>
        <taxon>Cavosteliaceae</taxon>
        <taxon>Planoprotostelium</taxon>
    </lineage>
</organism>
<dbReference type="Gene3D" id="1.20.1510.10">
    <property type="entry name" value="Cation efflux protein transmembrane domain"/>
    <property type="match status" value="1"/>
</dbReference>
<feature type="transmembrane region" description="Helical" evidence="9">
    <location>
        <begin position="293"/>
        <end position="315"/>
    </location>
</feature>
<dbReference type="GO" id="GO:0006882">
    <property type="term" value="P:intracellular zinc ion homeostasis"/>
    <property type="evidence" value="ECO:0007669"/>
    <property type="project" value="InterPro"/>
</dbReference>
<reference evidence="11 12" key="1">
    <citation type="journal article" date="2018" name="Genome Biol. Evol.">
        <title>Multiple Roots of Fruiting Body Formation in Amoebozoa.</title>
        <authorList>
            <person name="Hillmann F."/>
            <person name="Forbes G."/>
            <person name="Novohradska S."/>
            <person name="Ferling I."/>
            <person name="Riege K."/>
            <person name="Groth M."/>
            <person name="Westermann M."/>
            <person name="Marz M."/>
            <person name="Spaller T."/>
            <person name="Winckler T."/>
            <person name="Schaap P."/>
            <person name="Glockner G."/>
        </authorList>
    </citation>
    <scope>NUCLEOTIDE SEQUENCE [LARGE SCALE GENOMIC DNA]</scope>
    <source>
        <strain evidence="11 12">Jena</strain>
    </source>
</reference>
<feature type="transmembrane region" description="Helical" evidence="9">
    <location>
        <begin position="564"/>
        <end position="585"/>
    </location>
</feature>
<dbReference type="STRING" id="1890364.A0A2P6NSB2"/>
<feature type="transmembrane region" description="Helical" evidence="9">
    <location>
        <begin position="41"/>
        <end position="59"/>
    </location>
</feature>
<accession>A0A2P6NSB2</accession>
<dbReference type="FunFam" id="1.20.1510.10:FF:000014">
    <property type="entry name" value="Cation efflux protein/ zinc transporter"/>
    <property type="match status" value="1"/>
</dbReference>
<dbReference type="AlphaFoldDB" id="A0A2P6NSB2"/>
<evidence type="ECO:0000256" key="9">
    <source>
        <dbReference type="SAM" id="Phobius"/>
    </source>
</evidence>
<dbReference type="PANTHER" id="PTHR45755:SF4">
    <property type="entry name" value="ZINC TRANSPORTER 7"/>
    <property type="match status" value="1"/>
</dbReference>
<dbReference type="InterPro" id="IPR002524">
    <property type="entry name" value="Cation_efflux"/>
</dbReference>
<dbReference type="FunCoup" id="A0A2P6NSB2">
    <property type="interactions" value="72"/>
</dbReference>
<dbReference type="Proteomes" id="UP000241769">
    <property type="component" value="Unassembled WGS sequence"/>
</dbReference>
<name>A0A2P6NSB2_9EUKA</name>
<evidence type="ECO:0000313" key="11">
    <source>
        <dbReference type="EMBL" id="PRP86862.1"/>
    </source>
</evidence>
<keyword evidence="12" id="KW-1185">Reference proteome</keyword>
<sequence length="675" mass="73784">MLGGERDRLSERGSYLLGAVVITKALRALSLVGAATVLKDYNWPIVLLLFYVLSGSSIAMSIQRPWSGKRSLTPQQWSSVIVYAVTLLFNYFFFFIGLKYYGPLRSVLSYDYADVVCAAFFTTVFSAKGRKGPRLKGAAIAGVAYVLLYIGYSGDTSSEVIDLWLFSAHTSHLGVISIAAAVILCLLRRNLEKVISPQIGGKRLHCTSSIIASVMCLPLALTNLLYFDGIGLFTAAIFPRVVAIIAFTMVMDYYVESHVNPVSNLGHFVSFAPALSLAVSCVTLLVVDYASFIASPLTLLAAIGCVLVGVSAIYAKNKDGEGLLYGYELPRYGGENVNASSMAHFLISSFRTILSGKESRRIFLYLCLTLGFMFVEMVYGLWTNSLSLISDACHMLFDSTALVIGLFASIISKWSANKMYSYGYGRVEVLSGFINGIFLVFIAFVVLLESMERFYSPQEVNTESLLTVSVLGLLVNLVGVVAFHDLHGGGEHGHSHSHGHSHGHDHGHGEKKAHSHGHSDKKAYVESREDSNLYGVYLHIIADTLGSVGVIVSCLLISWKGWVLADPICSFIISLMILVGVIPLIRSSGYTLLQTTPSDFEGKMNKGLKEVTKIDGVVGYHNPHFWKQSSDMIVGTLKVEVDGKITAQQALAKITKIFKKKGVKEMTVEIQQIQM</sequence>
<dbReference type="PANTHER" id="PTHR45755">
    <property type="match status" value="1"/>
</dbReference>
<feature type="transmembrane region" description="Helical" evidence="9">
    <location>
        <begin position="362"/>
        <end position="382"/>
    </location>
</feature>
<keyword evidence="7 9" id="KW-0472">Membrane</keyword>
<dbReference type="EMBL" id="MDYQ01000026">
    <property type="protein sequence ID" value="PRP86862.1"/>
    <property type="molecule type" value="Genomic_DNA"/>
</dbReference>
<dbReference type="GO" id="GO:1904257">
    <property type="term" value="P:zinc ion import into Golgi lumen"/>
    <property type="evidence" value="ECO:0007669"/>
    <property type="project" value="TreeGrafter"/>
</dbReference>
<evidence type="ECO:0000256" key="3">
    <source>
        <dbReference type="ARBA" id="ARBA00022448"/>
    </source>
</evidence>
<feature type="transmembrane region" description="Helical" evidence="9">
    <location>
        <begin position="394"/>
        <end position="415"/>
    </location>
</feature>
<dbReference type="GO" id="GO:0031410">
    <property type="term" value="C:cytoplasmic vesicle"/>
    <property type="evidence" value="ECO:0007669"/>
    <property type="project" value="TreeGrafter"/>
</dbReference>
<dbReference type="SUPFAM" id="SSF161111">
    <property type="entry name" value="Cation efflux protein transmembrane domain-like"/>
    <property type="match status" value="1"/>
</dbReference>
<evidence type="ECO:0000256" key="6">
    <source>
        <dbReference type="ARBA" id="ARBA00023065"/>
    </source>
</evidence>
<keyword evidence="3" id="KW-0813">Transport</keyword>
<feature type="transmembrane region" description="Helical" evidence="9">
    <location>
        <begin position="164"/>
        <end position="187"/>
    </location>
</feature>
<dbReference type="InterPro" id="IPR045316">
    <property type="entry name" value="Msc2-like"/>
</dbReference>
<evidence type="ECO:0000256" key="4">
    <source>
        <dbReference type="ARBA" id="ARBA00022692"/>
    </source>
</evidence>
<feature type="transmembrane region" description="Helical" evidence="9">
    <location>
        <begin position="427"/>
        <end position="448"/>
    </location>
</feature>
<dbReference type="Pfam" id="PF01545">
    <property type="entry name" value="Cation_efflux"/>
    <property type="match status" value="1"/>
</dbReference>
<keyword evidence="4 9" id="KW-0812">Transmembrane</keyword>
<dbReference type="NCBIfam" id="TIGR01297">
    <property type="entry name" value="CDF"/>
    <property type="match status" value="1"/>
</dbReference>
<dbReference type="InParanoid" id="A0A2P6NSB2"/>
<dbReference type="GO" id="GO:0005794">
    <property type="term" value="C:Golgi apparatus"/>
    <property type="evidence" value="ECO:0007669"/>
    <property type="project" value="TreeGrafter"/>
</dbReference>
<evidence type="ECO:0000256" key="8">
    <source>
        <dbReference type="SAM" id="MobiDB-lite"/>
    </source>
</evidence>
<protein>
    <recommendedName>
        <fullName evidence="10">Cation efflux protein transmembrane domain-containing protein</fullName>
    </recommendedName>
</protein>
<feature type="region of interest" description="Disordered" evidence="8">
    <location>
        <begin position="490"/>
        <end position="521"/>
    </location>
</feature>
<evidence type="ECO:0000256" key="2">
    <source>
        <dbReference type="ARBA" id="ARBA00008873"/>
    </source>
</evidence>
<feature type="transmembrane region" description="Helical" evidence="9">
    <location>
        <begin position="468"/>
        <end position="486"/>
    </location>
</feature>
<feature type="transmembrane region" description="Helical" evidence="9">
    <location>
        <begin position="267"/>
        <end position="287"/>
    </location>
</feature>
<keyword evidence="5 9" id="KW-1133">Transmembrane helix</keyword>
<feature type="transmembrane region" description="Helical" evidence="9">
    <location>
        <begin position="536"/>
        <end position="558"/>
    </location>
</feature>
<dbReference type="GO" id="GO:0016020">
    <property type="term" value="C:membrane"/>
    <property type="evidence" value="ECO:0007669"/>
    <property type="project" value="UniProtKB-SubCell"/>
</dbReference>
<evidence type="ECO:0000313" key="12">
    <source>
        <dbReference type="Proteomes" id="UP000241769"/>
    </source>
</evidence>
<feature type="compositionally biased region" description="Basic and acidic residues" evidence="8">
    <location>
        <begin position="502"/>
        <end position="521"/>
    </location>
</feature>
<comment type="caution">
    <text evidence="11">The sequence shown here is derived from an EMBL/GenBank/DDBJ whole genome shotgun (WGS) entry which is preliminary data.</text>
</comment>
<evidence type="ECO:0000256" key="5">
    <source>
        <dbReference type="ARBA" id="ARBA00022989"/>
    </source>
</evidence>
<dbReference type="GO" id="GO:0005385">
    <property type="term" value="F:zinc ion transmembrane transporter activity"/>
    <property type="evidence" value="ECO:0007669"/>
    <property type="project" value="InterPro"/>
</dbReference>
<gene>
    <name evidence="11" type="ORF">PROFUN_05079</name>
</gene>
<feature type="transmembrane region" description="Helical" evidence="9">
    <location>
        <begin position="232"/>
        <end position="255"/>
    </location>
</feature>
<evidence type="ECO:0000256" key="7">
    <source>
        <dbReference type="ARBA" id="ARBA00023136"/>
    </source>
</evidence>
<keyword evidence="6" id="KW-0406">Ion transport</keyword>
<dbReference type="InterPro" id="IPR027469">
    <property type="entry name" value="Cation_efflux_TMD_sf"/>
</dbReference>
<feature type="transmembrane region" description="Helical" evidence="9">
    <location>
        <begin position="208"/>
        <end position="226"/>
    </location>
</feature>
<proteinExistence type="inferred from homology"/>
<dbReference type="InterPro" id="IPR058533">
    <property type="entry name" value="Cation_efflux_TM"/>
</dbReference>
<feature type="transmembrane region" description="Helical" evidence="9">
    <location>
        <begin position="15"/>
        <end position="35"/>
    </location>
</feature>